<dbReference type="GO" id="GO:0005737">
    <property type="term" value="C:cytoplasm"/>
    <property type="evidence" value="ECO:0007669"/>
    <property type="project" value="TreeGrafter"/>
</dbReference>
<dbReference type="Gene3D" id="2.70.50.40">
    <property type="entry name" value="GMP phosphodiesterase, delta subunit"/>
    <property type="match status" value="1"/>
</dbReference>
<dbReference type="InterPro" id="IPR037036">
    <property type="entry name" value="PDED_dom_sf"/>
</dbReference>
<dbReference type="SUPFAM" id="SSF81296">
    <property type="entry name" value="E set domains"/>
    <property type="match status" value="1"/>
</dbReference>
<reference evidence="3 4" key="1">
    <citation type="journal article" date="2021" name="Sci. Rep.">
        <title>The genome of the diatom Chaetoceros tenuissimus carries an ancient integrated fragment of an extant virus.</title>
        <authorList>
            <person name="Hongo Y."/>
            <person name="Kimura K."/>
            <person name="Takaki Y."/>
            <person name="Yoshida Y."/>
            <person name="Baba S."/>
            <person name="Kobayashi G."/>
            <person name="Nagasaki K."/>
            <person name="Hano T."/>
            <person name="Tomaru Y."/>
        </authorList>
    </citation>
    <scope>NUCLEOTIDE SEQUENCE [LARGE SCALE GENOMIC DNA]</scope>
    <source>
        <strain evidence="3 4">NIES-3715</strain>
    </source>
</reference>
<dbReference type="PANTHER" id="PTHR12976">
    <property type="entry name" value="RETINAL ROD RHODOPSIN-SENSITIVE CGMP 3',5'-CYCLIC PHOSPHODIESTERASE DELTA-SUBUNIT"/>
    <property type="match status" value="1"/>
</dbReference>
<evidence type="ECO:0000256" key="1">
    <source>
        <dbReference type="ARBA" id="ARBA00008102"/>
    </source>
</evidence>
<dbReference type="Pfam" id="PF05351">
    <property type="entry name" value="GMP_PDE_delta"/>
    <property type="match status" value="1"/>
</dbReference>
<dbReference type="EMBL" id="BLLK01000069">
    <property type="protein sequence ID" value="GFH60493.1"/>
    <property type="molecule type" value="Genomic_DNA"/>
</dbReference>
<keyword evidence="4" id="KW-1185">Reference proteome</keyword>
<dbReference type="InterPro" id="IPR008015">
    <property type="entry name" value="PDED_dom"/>
</dbReference>
<organism evidence="3 4">
    <name type="scientific">Chaetoceros tenuissimus</name>
    <dbReference type="NCBI Taxonomy" id="426638"/>
    <lineage>
        <taxon>Eukaryota</taxon>
        <taxon>Sar</taxon>
        <taxon>Stramenopiles</taxon>
        <taxon>Ochrophyta</taxon>
        <taxon>Bacillariophyta</taxon>
        <taxon>Coscinodiscophyceae</taxon>
        <taxon>Chaetocerotophycidae</taxon>
        <taxon>Chaetocerotales</taxon>
        <taxon>Chaetocerotaceae</taxon>
        <taxon>Chaetoceros</taxon>
    </lineage>
</organism>
<feature type="domain" description="GMP phosphodiesterase delta subunit" evidence="2">
    <location>
        <begin position="42"/>
        <end position="175"/>
    </location>
</feature>
<comment type="caution">
    <text evidence="3">The sequence shown here is derived from an EMBL/GenBank/DDBJ whole genome shotgun (WGS) entry which is preliminary data.</text>
</comment>
<dbReference type="Proteomes" id="UP001054902">
    <property type="component" value="Unassembled WGS sequence"/>
</dbReference>
<protein>
    <recommendedName>
        <fullName evidence="2">GMP phosphodiesterase delta subunit domain-containing protein</fullName>
    </recommendedName>
</protein>
<comment type="similarity">
    <text evidence="1">Belongs to the PDE6D/unc-119 family.</text>
</comment>
<dbReference type="InterPro" id="IPR014756">
    <property type="entry name" value="Ig_E-set"/>
</dbReference>
<gene>
    <name evidence="3" type="ORF">CTEN210_16969</name>
</gene>
<name>A0AAD3D9Z4_9STRA</name>
<evidence type="ECO:0000259" key="2">
    <source>
        <dbReference type="Pfam" id="PF05351"/>
    </source>
</evidence>
<evidence type="ECO:0000313" key="3">
    <source>
        <dbReference type="EMBL" id="GFH60493.1"/>
    </source>
</evidence>
<dbReference type="PANTHER" id="PTHR12976:SF0">
    <property type="entry name" value="RETINAL ROD RHODOPSIN-SENSITIVE CGMP 3',5'-CYCLIC PHOSPHODIESTERASE SUBUNIT DELTA"/>
    <property type="match status" value="1"/>
</dbReference>
<accession>A0AAD3D9Z4</accession>
<evidence type="ECO:0000313" key="4">
    <source>
        <dbReference type="Proteomes" id="UP001054902"/>
    </source>
</evidence>
<dbReference type="AlphaFoldDB" id="A0AAD3D9Z4"/>
<sequence>MVDIEELKVSIEENRVDIEELKVVSMEENSSSPNEKTESTLFKICSIKMSNEKNETLWKSETSTLNNNDDEVIVHLPSSILQEPVIVREIKFSTGSEAIQRLQLTQNIRLHGNLVEQWDFSFGFCIPFSTNTWEQMIIADENTMDSSILSGNVTIETIFYNDVDVLSRSVWRVFYT</sequence>
<proteinExistence type="inferred from homology"/>